<evidence type="ECO:0000259" key="16">
    <source>
        <dbReference type="Pfam" id="PF04042"/>
    </source>
</evidence>
<dbReference type="InterPro" id="IPR029052">
    <property type="entry name" value="Metallo-depent_PP-like"/>
</dbReference>
<evidence type="ECO:0000256" key="8">
    <source>
        <dbReference type="ARBA" id="ARBA00022801"/>
    </source>
</evidence>
<keyword evidence="4 15" id="KW-0808">Transferase</keyword>
<keyword evidence="18" id="KW-1185">Reference proteome</keyword>
<keyword evidence="10 15" id="KW-0239">DNA-directed DNA polymerase</keyword>
<reference evidence="17 18" key="1">
    <citation type="submission" date="2023-07" db="EMBL/GenBank/DDBJ databases">
        <title>Closed genoem sequence of Methanosarcinaceae archaeon Ac7.</title>
        <authorList>
            <person name="Poehlein A."/>
            <person name="Protasov E."/>
            <person name="Platt K."/>
            <person name="Reeh H."/>
            <person name="Daniel R."/>
            <person name="Brune A."/>
        </authorList>
    </citation>
    <scope>NUCLEOTIDE SEQUENCE [LARGE SCALE GENOMIC DNA]</scope>
    <source>
        <strain evidence="17 18">Ac7</strain>
    </source>
</reference>
<comment type="similarity">
    <text evidence="2 15">Belongs to the DNA polymerase delta/II small subunit family.</text>
</comment>
<evidence type="ECO:0000313" key="18">
    <source>
        <dbReference type="Proteomes" id="UP001303587"/>
    </source>
</evidence>
<gene>
    <name evidence="15" type="primary">polB</name>
    <name evidence="17" type="ORF">MsAc7_15680</name>
</gene>
<evidence type="ECO:0000256" key="7">
    <source>
        <dbReference type="ARBA" id="ARBA00022722"/>
    </source>
</evidence>
<evidence type="ECO:0000256" key="2">
    <source>
        <dbReference type="ARBA" id="ARBA00006035"/>
    </source>
</evidence>
<evidence type="ECO:0000256" key="15">
    <source>
        <dbReference type="HAMAP-Rule" id="MF_00325"/>
    </source>
</evidence>
<keyword evidence="12 15" id="KW-0511">Multifunctional enzyme</keyword>
<comment type="catalytic activity">
    <reaction evidence="14 15">
        <text>DNA(n) + a 2'-deoxyribonucleoside 5'-triphosphate = DNA(n+1) + diphosphate</text>
        <dbReference type="Rhea" id="RHEA:22508"/>
        <dbReference type="Rhea" id="RHEA-COMP:17339"/>
        <dbReference type="Rhea" id="RHEA-COMP:17340"/>
        <dbReference type="ChEBI" id="CHEBI:33019"/>
        <dbReference type="ChEBI" id="CHEBI:61560"/>
        <dbReference type="ChEBI" id="CHEBI:173112"/>
        <dbReference type="EC" id="2.7.7.7"/>
    </reaction>
</comment>
<evidence type="ECO:0000313" key="17">
    <source>
        <dbReference type="EMBL" id="WNY25996.1"/>
    </source>
</evidence>
<keyword evidence="11 15" id="KW-0238">DNA-binding</keyword>
<dbReference type="Pfam" id="PF04042">
    <property type="entry name" value="DNA_pol_E_B"/>
    <property type="match status" value="1"/>
</dbReference>
<sequence>MDESIILEKASEAGFMINPDAISLLIECRFPDSCLVSLFSEVDESVFVIEPQHIIASIPSYTERNLNSMTDSDIDSDFPDYDAELGSDPIPNSASRSISDPDSEFHVKYTFEQNPIQVLVDVSDQSTSIGEYSQYVQYFRDRYTRLSEMIRTRVSSRPIESISKGKYIKPLSREEGSSEISIIGMVSEKSTTNNQHMIIVLEDPTGSFPVLVNQKDTALIEIASNLILDEVVGVTGSLSPDGGILMASKITQPDVPNSLSSKRNSEGVALFISDIHVGSKEFMKDEWELFLDFLNGKNENPVLRQIASEVRYLIVAGDIVDGIGIYPNQETDLEIAEIYDQYRAVANYFHQMPPHIRIVIAPGNHDAVRRAEPQLTFPKKIRDMFPKNVTFVGNPALVSLDDVYVQIYHGCSMDDLVSNIKGVSYQAPTTGMLEMVKRRHLAPTYGSRVMISPEKKDYLLIDQVPDIIHCGHVHTVGIANYKNIILINSGTWQAQTDFQKKVNIMPTPAKVPMVDLKTMKTRILDFNLYEDSGF</sequence>
<organism evidence="17 18">
    <name type="scientific">Methanolapillus millepedarum</name>
    <dbReference type="NCBI Taxonomy" id="3028296"/>
    <lineage>
        <taxon>Archaea</taxon>
        <taxon>Methanobacteriati</taxon>
        <taxon>Methanobacteriota</taxon>
        <taxon>Stenosarchaea group</taxon>
        <taxon>Methanomicrobia</taxon>
        <taxon>Methanosarcinales</taxon>
        <taxon>Methanosarcinaceae</taxon>
        <taxon>Methanolapillus</taxon>
    </lineage>
</organism>
<evidence type="ECO:0000256" key="12">
    <source>
        <dbReference type="ARBA" id="ARBA00023268"/>
    </source>
</evidence>
<dbReference type="NCBIfam" id="NF003116">
    <property type="entry name" value="PRK04036.1-1"/>
    <property type="match status" value="1"/>
</dbReference>
<dbReference type="NCBIfam" id="NF003118">
    <property type="entry name" value="PRK04036.1-3"/>
    <property type="match status" value="1"/>
</dbReference>
<keyword evidence="8 15" id="KW-0378">Hydrolase</keyword>
<dbReference type="Gene3D" id="3.60.21.50">
    <property type="match status" value="1"/>
</dbReference>
<evidence type="ECO:0000256" key="1">
    <source>
        <dbReference type="ARBA" id="ARBA00000563"/>
    </source>
</evidence>
<evidence type="ECO:0000256" key="5">
    <source>
        <dbReference type="ARBA" id="ARBA00022695"/>
    </source>
</evidence>
<evidence type="ECO:0000256" key="14">
    <source>
        <dbReference type="ARBA" id="ARBA00049244"/>
    </source>
</evidence>
<protein>
    <recommendedName>
        <fullName evidence="15">DNA polymerase II small subunit</fullName>
        <shortName evidence="15">Pol II</shortName>
        <ecNumber evidence="15">2.7.7.7</ecNumber>
    </recommendedName>
    <alternativeName>
        <fullName evidence="15">Exodeoxyribonuclease small subunit</fullName>
        <ecNumber evidence="15">3.1.11.1</ecNumber>
    </alternativeName>
</protein>
<keyword evidence="7 15" id="KW-0540">Nuclease</keyword>
<dbReference type="PANTHER" id="PTHR10416">
    <property type="entry name" value="DNA POLYMERASE DELTA SUBUNIT 2"/>
    <property type="match status" value="1"/>
</dbReference>
<comment type="catalytic activity">
    <reaction evidence="1 15">
        <text>Exonucleolytic cleavage in the 3'- to 5'-direction to yield nucleoside 5'-phosphates.</text>
        <dbReference type="EC" id="3.1.11.1"/>
    </reaction>
</comment>
<dbReference type="PANTHER" id="PTHR10416:SF0">
    <property type="entry name" value="DNA POLYMERASE DELTA SUBUNIT 2"/>
    <property type="match status" value="1"/>
</dbReference>
<dbReference type="GO" id="GO:0003677">
    <property type="term" value="F:DNA binding"/>
    <property type="evidence" value="ECO:0007669"/>
    <property type="project" value="UniProtKB-UniRule"/>
</dbReference>
<proteinExistence type="inferred from homology"/>
<dbReference type="GO" id="GO:0006271">
    <property type="term" value="P:DNA strand elongation involved in DNA replication"/>
    <property type="evidence" value="ECO:0007669"/>
    <property type="project" value="TreeGrafter"/>
</dbReference>
<dbReference type="AlphaFoldDB" id="A0AA96VD10"/>
<dbReference type="RefSeq" id="WP_338102335.1">
    <property type="nucleotide sequence ID" value="NZ_CP131060.1"/>
</dbReference>
<dbReference type="EC" id="2.7.7.7" evidence="15"/>
<dbReference type="EC" id="3.1.11.1" evidence="15"/>
<dbReference type="GO" id="GO:0008310">
    <property type="term" value="F:single-stranded DNA 3'-5' DNA exonuclease activity"/>
    <property type="evidence" value="ECO:0007669"/>
    <property type="project" value="UniProtKB-EC"/>
</dbReference>
<keyword evidence="9 15" id="KW-0269">Exonuclease</keyword>
<dbReference type="GeneID" id="89230663"/>
<evidence type="ECO:0000256" key="13">
    <source>
        <dbReference type="ARBA" id="ARBA00024817"/>
    </source>
</evidence>
<evidence type="ECO:0000256" key="10">
    <source>
        <dbReference type="ARBA" id="ARBA00022932"/>
    </source>
</evidence>
<dbReference type="InterPro" id="IPR024826">
    <property type="entry name" value="DNA_pol_delta/II_ssu"/>
</dbReference>
<dbReference type="GO" id="GO:0006308">
    <property type="term" value="P:DNA catabolic process"/>
    <property type="evidence" value="ECO:0007669"/>
    <property type="project" value="UniProtKB-UniRule"/>
</dbReference>
<dbReference type="CDD" id="cd04490">
    <property type="entry name" value="PolII_SU_OBF"/>
    <property type="match status" value="1"/>
</dbReference>
<dbReference type="Proteomes" id="UP001303587">
    <property type="component" value="Chromosome"/>
</dbReference>
<evidence type="ECO:0000256" key="6">
    <source>
        <dbReference type="ARBA" id="ARBA00022705"/>
    </source>
</evidence>
<dbReference type="FunFam" id="3.60.21.50:FF:000003">
    <property type="entry name" value="DNA polymerase II small subunit"/>
    <property type="match status" value="1"/>
</dbReference>
<evidence type="ECO:0000256" key="11">
    <source>
        <dbReference type="ARBA" id="ARBA00023125"/>
    </source>
</evidence>
<dbReference type="GO" id="GO:0042575">
    <property type="term" value="C:DNA polymerase complex"/>
    <property type="evidence" value="ECO:0007669"/>
    <property type="project" value="TreeGrafter"/>
</dbReference>
<dbReference type="EMBL" id="CP131060">
    <property type="protein sequence ID" value="WNY25996.1"/>
    <property type="molecule type" value="Genomic_DNA"/>
</dbReference>
<dbReference type="SUPFAM" id="SSF56300">
    <property type="entry name" value="Metallo-dependent phosphatases"/>
    <property type="match status" value="1"/>
</dbReference>
<name>A0AA96VD10_9EURY</name>
<dbReference type="InterPro" id="IPR011149">
    <property type="entry name" value="Pol2_small_arc"/>
</dbReference>
<dbReference type="GO" id="GO:0003887">
    <property type="term" value="F:DNA-directed DNA polymerase activity"/>
    <property type="evidence" value="ECO:0007669"/>
    <property type="project" value="UniProtKB-UniRule"/>
</dbReference>
<dbReference type="CDD" id="cd07386">
    <property type="entry name" value="MPP_DNA_pol_II_small_archeal_C"/>
    <property type="match status" value="1"/>
</dbReference>
<evidence type="ECO:0000256" key="4">
    <source>
        <dbReference type="ARBA" id="ARBA00022679"/>
    </source>
</evidence>
<evidence type="ECO:0000256" key="9">
    <source>
        <dbReference type="ARBA" id="ARBA00022839"/>
    </source>
</evidence>
<feature type="domain" description="DNA polymerase alpha/delta/epsilon subunit B" evidence="16">
    <location>
        <begin position="270"/>
        <end position="472"/>
    </location>
</feature>
<comment type="function">
    <text evidence="13 15">Possesses two activities: a DNA synthesis (polymerase) and an exonucleolytic activity that degrades single-stranded DNA in the 3' to 5' direction. Has a template-primer preference which is characteristic of a replicative DNA polymerase.</text>
</comment>
<evidence type="ECO:0000256" key="3">
    <source>
        <dbReference type="ARBA" id="ARBA00011315"/>
    </source>
</evidence>
<accession>A0AA96VD10</accession>
<keyword evidence="6 15" id="KW-0235">DNA replication</keyword>
<keyword evidence="5 15" id="KW-0548">Nucleotidyltransferase</keyword>
<comment type="subunit">
    <text evidence="3 15">Heterodimer of a large subunit and a small subunit.</text>
</comment>
<dbReference type="PIRSF" id="PIRSF000803">
    <property type="entry name" value="Arc_Pol2_small"/>
    <property type="match status" value="1"/>
</dbReference>
<dbReference type="InterPro" id="IPR007185">
    <property type="entry name" value="DNA_pol_a/d/e_bsu"/>
</dbReference>
<dbReference type="HAMAP" id="MF_00325">
    <property type="entry name" value="DNApol_II_A_arch"/>
    <property type="match status" value="1"/>
</dbReference>